<organism evidence="5 6">
    <name type="scientific">Exophiala xenobiotica</name>
    <dbReference type="NCBI Taxonomy" id="348802"/>
    <lineage>
        <taxon>Eukaryota</taxon>
        <taxon>Fungi</taxon>
        <taxon>Dikarya</taxon>
        <taxon>Ascomycota</taxon>
        <taxon>Pezizomycotina</taxon>
        <taxon>Eurotiomycetes</taxon>
        <taxon>Chaetothyriomycetidae</taxon>
        <taxon>Chaetothyriales</taxon>
        <taxon>Herpotrichiellaceae</taxon>
        <taxon>Exophiala</taxon>
    </lineage>
</organism>
<evidence type="ECO:0000259" key="4">
    <source>
        <dbReference type="Pfam" id="PF05368"/>
    </source>
</evidence>
<keyword evidence="2" id="KW-0521">NADP</keyword>
<dbReference type="Proteomes" id="UP000054342">
    <property type="component" value="Unassembled WGS sequence"/>
</dbReference>
<dbReference type="GeneID" id="25323860"/>
<dbReference type="InterPro" id="IPR051609">
    <property type="entry name" value="NmrA/Isoflavone_reductase-like"/>
</dbReference>
<dbReference type="EMBL" id="KN847317">
    <property type="protein sequence ID" value="KIW61881.1"/>
    <property type="molecule type" value="Genomic_DNA"/>
</dbReference>
<evidence type="ECO:0000313" key="6">
    <source>
        <dbReference type="Proteomes" id="UP000054342"/>
    </source>
</evidence>
<proteinExistence type="inferred from homology"/>
<evidence type="ECO:0000256" key="2">
    <source>
        <dbReference type="ARBA" id="ARBA00022857"/>
    </source>
</evidence>
<dbReference type="Gene3D" id="3.40.50.720">
    <property type="entry name" value="NAD(P)-binding Rossmann-like Domain"/>
    <property type="match status" value="1"/>
</dbReference>
<protein>
    <recommendedName>
        <fullName evidence="4">NmrA-like domain-containing protein</fullName>
    </recommendedName>
</protein>
<dbReference type="PANTHER" id="PTHR47706:SF4">
    <property type="entry name" value="NMRA-LIKE DOMAIN-CONTAINING PROTEIN"/>
    <property type="match status" value="1"/>
</dbReference>
<dbReference type="SUPFAM" id="SSF51735">
    <property type="entry name" value="NAD(P)-binding Rossmann-fold domains"/>
    <property type="match status" value="1"/>
</dbReference>
<dbReference type="OrthoDB" id="10000533at2759"/>
<evidence type="ECO:0000313" key="5">
    <source>
        <dbReference type="EMBL" id="KIW61881.1"/>
    </source>
</evidence>
<feature type="domain" description="NmrA-like" evidence="4">
    <location>
        <begin position="3"/>
        <end position="309"/>
    </location>
</feature>
<dbReference type="Gene3D" id="3.90.25.10">
    <property type="entry name" value="UDP-galactose 4-epimerase, domain 1"/>
    <property type="match status" value="1"/>
</dbReference>
<dbReference type="InterPro" id="IPR008030">
    <property type="entry name" value="NmrA-like"/>
</dbReference>
<gene>
    <name evidence="5" type="ORF">PV05_01952</name>
</gene>
<evidence type="ECO:0000256" key="1">
    <source>
        <dbReference type="ARBA" id="ARBA00005725"/>
    </source>
</evidence>
<reference evidence="5 6" key="1">
    <citation type="submission" date="2015-01" db="EMBL/GenBank/DDBJ databases">
        <title>The Genome Sequence of Exophiala xenobiotica CBS118157.</title>
        <authorList>
            <consortium name="The Broad Institute Genomics Platform"/>
            <person name="Cuomo C."/>
            <person name="de Hoog S."/>
            <person name="Gorbushina A."/>
            <person name="Stielow B."/>
            <person name="Teixiera M."/>
            <person name="Abouelleil A."/>
            <person name="Chapman S.B."/>
            <person name="Priest M."/>
            <person name="Young S.K."/>
            <person name="Wortman J."/>
            <person name="Nusbaum C."/>
            <person name="Birren B."/>
        </authorList>
    </citation>
    <scope>NUCLEOTIDE SEQUENCE [LARGE SCALE GENOMIC DNA]</scope>
    <source>
        <strain evidence="5 6">CBS 118157</strain>
    </source>
</reference>
<dbReference type="InterPro" id="IPR036291">
    <property type="entry name" value="NAD(P)-bd_dom_sf"/>
</dbReference>
<dbReference type="Pfam" id="PF05368">
    <property type="entry name" value="NmrA"/>
    <property type="match status" value="1"/>
</dbReference>
<comment type="similarity">
    <text evidence="1">Belongs to the NmrA-type oxidoreductase family. Isoflavone reductase subfamily.</text>
</comment>
<dbReference type="RefSeq" id="XP_013322465.1">
    <property type="nucleotide sequence ID" value="XM_013467011.1"/>
</dbReference>
<name>A0A0D2CA68_9EURO</name>
<keyword evidence="6" id="KW-1185">Reference proteome</keyword>
<dbReference type="PANTHER" id="PTHR47706">
    <property type="entry name" value="NMRA-LIKE FAMILY PROTEIN"/>
    <property type="match status" value="1"/>
</dbReference>
<evidence type="ECO:0000256" key="3">
    <source>
        <dbReference type="ARBA" id="ARBA00023002"/>
    </source>
</evidence>
<sequence>MVKIAVAGGSGEVAREMIDALLAAKKHEITILSRTKSSSMGDSMPALSWRTVSYDDKSDLVEALQGIHTVLSFIQVMKDPGSNAQKTLIDAAIIAGVKRFAPSEWGSAGMAGMPWWAGKEEVREYLKKVNENGKVLGYTLFQPGLFLDYLAFPFKTAKYVTPLNTMIDFQNRRAIVVDGHDSIMTWTTAQDLAAVVARAVEYDGEWPVIGGMCGNKVTVSQILEIGERVRGCPFTVDHVKIEDLERGNLKSSWTLETSHPSVGREQAENMARTVLVGTLLSGAQGAWTISDEFNRLLPEYKFTQIEEFLARVWAGKP</sequence>
<accession>A0A0D2CA68</accession>
<dbReference type="AlphaFoldDB" id="A0A0D2CA68"/>
<keyword evidence="3" id="KW-0560">Oxidoreductase</keyword>
<dbReference type="HOGENOM" id="CLU_044876_0_2_1"/>
<dbReference type="GO" id="GO:0016491">
    <property type="term" value="F:oxidoreductase activity"/>
    <property type="evidence" value="ECO:0007669"/>
    <property type="project" value="UniProtKB-KW"/>
</dbReference>